<evidence type="ECO:0000256" key="9">
    <source>
        <dbReference type="SAM" id="Coils"/>
    </source>
</evidence>
<dbReference type="SMART" id="SM00304">
    <property type="entry name" value="HAMP"/>
    <property type="match status" value="1"/>
</dbReference>
<dbReference type="SMART" id="SM00387">
    <property type="entry name" value="HATPase_c"/>
    <property type="match status" value="1"/>
</dbReference>
<dbReference type="SUPFAM" id="SSF55874">
    <property type="entry name" value="ATPase domain of HSP90 chaperone/DNA topoisomerase II/histidine kinase"/>
    <property type="match status" value="1"/>
</dbReference>
<dbReference type="GO" id="GO:0000155">
    <property type="term" value="F:phosphorelay sensor kinase activity"/>
    <property type="evidence" value="ECO:0007669"/>
    <property type="project" value="InterPro"/>
</dbReference>
<dbReference type="InterPro" id="IPR003594">
    <property type="entry name" value="HATPase_dom"/>
</dbReference>
<evidence type="ECO:0000256" key="5">
    <source>
        <dbReference type="ARBA" id="ARBA00022692"/>
    </source>
</evidence>
<evidence type="ECO:0000256" key="6">
    <source>
        <dbReference type="ARBA" id="ARBA00022777"/>
    </source>
</evidence>
<proteinExistence type="predicted"/>
<keyword evidence="2" id="KW-1003">Cell membrane</keyword>
<dbReference type="InterPro" id="IPR033479">
    <property type="entry name" value="dCache_1"/>
</dbReference>
<keyword evidence="7 10" id="KW-1133">Transmembrane helix</keyword>
<evidence type="ECO:0000313" key="13">
    <source>
        <dbReference type="Proteomes" id="UP000266552"/>
    </source>
</evidence>
<evidence type="ECO:0000256" key="1">
    <source>
        <dbReference type="ARBA" id="ARBA00004651"/>
    </source>
</evidence>
<dbReference type="PANTHER" id="PTHR34220">
    <property type="entry name" value="SENSOR HISTIDINE KINASE YPDA"/>
    <property type="match status" value="1"/>
</dbReference>
<feature type="domain" description="HAMP" evidence="11">
    <location>
        <begin position="307"/>
        <end position="359"/>
    </location>
</feature>
<dbReference type="Pfam" id="PF00672">
    <property type="entry name" value="HAMP"/>
    <property type="match status" value="1"/>
</dbReference>
<accession>A0A385TZH5</accession>
<dbReference type="Proteomes" id="UP000266552">
    <property type="component" value="Chromosome"/>
</dbReference>
<evidence type="ECO:0000256" key="4">
    <source>
        <dbReference type="ARBA" id="ARBA00022679"/>
    </source>
</evidence>
<dbReference type="Gene3D" id="3.30.450.20">
    <property type="entry name" value="PAS domain"/>
    <property type="match status" value="2"/>
</dbReference>
<keyword evidence="4" id="KW-0808">Transferase</keyword>
<dbReference type="InterPro" id="IPR050640">
    <property type="entry name" value="Bact_2-comp_sensor_kinase"/>
</dbReference>
<dbReference type="InterPro" id="IPR036890">
    <property type="entry name" value="HATPase_C_sf"/>
</dbReference>
<comment type="subcellular location">
    <subcellularLocation>
        <location evidence="1">Cell membrane</location>
        <topology evidence="1">Multi-pass membrane protein</topology>
    </subcellularLocation>
</comment>
<dbReference type="KEGG" id="plw:D5F53_26930"/>
<evidence type="ECO:0000256" key="10">
    <source>
        <dbReference type="SAM" id="Phobius"/>
    </source>
</evidence>
<dbReference type="CDD" id="cd06225">
    <property type="entry name" value="HAMP"/>
    <property type="match status" value="1"/>
</dbReference>
<dbReference type="AlphaFoldDB" id="A0A385TZH5"/>
<dbReference type="EMBL" id="CP032412">
    <property type="protein sequence ID" value="AYB47942.1"/>
    <property type="molecule type" value="Genomic_DNA"/>
</dbReference>
<organism evidence="12 13">
    <name type="scientific">Paenibacillus lautus</name>
    <name type="common">Bacillus lautus</name>
    <dbReference type="NCBI Taxonomy" id="1401"/>
    <lineage>
        <taxon>Bacteria</taxon>
        <taxon>Bacillati</taxon>
        <taxon>Bacillota</taxon>
        <taxon>Bacilli</taxon>
        <taxon>Bacillales</taxon>
        <taxon>Paenibacillaceae</taxon>
        <taxon>Paenibacillus</taxon>
    </lineage>
</organism>
<dbReference type="Pfam" id="PF06580">
    <property type="entry name" value="His_kinase"/>
    <property type="match status" value="1"/>
</dbReference>
<evidence type="ECO:0000256" key="8">
    <source>
        <dbReference type="ARBA" id="ARBA00023136"/>
    </source>
</evidence>
<keyword evidence="3" id="KW-0597">Phosphoprotein</keyword>
<evidence type="ECO:0000313" key="12">
    <source>
        <dbReference type="EMBL" id="AYB47942.1"/>
    </source>
</evidence>
<keyword evidence="8 10" id="KW-0472">Membrane</keyword>
<keyword evidence="13" id="KW-1185">Reference proteome</keyword>
<keyword evidence="5 10" id="KW-0812">Transmembrane</keyword>
<gene>
    <name evidence="12" type="ORF">D5F53_26930</name>
</gene>
<keyword evidence="6 12" id="KW-0418">Kinase</keyword>
<dbReference type="Gene3D" id="6.10.340.10">
    <property type="match status" value="1"/>
</dbReference>
<protein>
    <submittedName>
        <fullName evidence="12">Sensor histidine kinase</fullName>
    </submittedName>
</protein>
<dbReference type="GO" id="GO:0005886">
    <property type="term" value="C:plasma membrane"/>
    <property type="evidence" value="ECO:0007669"/>
    <property type="project" value="UniProtKB-SubCell"/>
</dbReference>
<dbReference type="Pfam" id="PF02518">
    <property type="entry name" value="HATPase_c"/>
    <property type="match status" value="1"/>
</dbReference>
<evidence type="ECO:0000256" key="7">
    <source>
        <dbReference type="ARBA" id="ARBA00022989"/>
    </source>
</evidence>
<dbReference type="InterPro" id="IPR003660">
    <property type="entry name" value="HAMP_dom"/>
</dbReference>
<feature type="coiled-coil region" evidence="9">
    <location>
        <begin position="344"/>
        <end position="371"/>
    </location>
</feature>
<reference evidence="12 13" key="1">
    <citation type="submission" date="2018-09" db="EMBL/GenBank/DDBJ databases">
        <title>Genome Sequence of Paenibacillus lautus Strain E7593-69, Azo Dye-Degrading Bacteria, Isolated from Commercial Tattoo Inks.</title>
        <authorList>
            <person name="Nho S.W."/>
            <person name="Kim S.-J."/>
            <person name="Kweon O."/>
            <person name="Cerniglia C.E."/>
        </authorList>
    </citation>
    <scope>NUCLEOTIDE SEQUENCE [LARGE SCALE GENOMIC DNA]</scope>
    <source>
        <strain evidence="12 13">E7593-69</strain>
    </source>
</reference>
<feature type="transmembrane region" description="Helical" evidence="10">
    <location>
        <begin position="288"/>
        <end position="310"/>
    </location>
</feature>
<keyword evidence="9" id="KW-0175">Coiled coil</keyword>
<dbReference type="Pfam" id="PF02743">
    <property type="entry name" value="dCache_1"/>
    <property type="match status" value="1"/>
</dbReference>
<sequence length="590" mass="68468">MNSIRNRIFFSILLFLVIPFLLSNQYLDKPLERTIEQKIAKSAQDALVLMTFNVQLFMEDMLNSAVDITINDDTKRMLKDPDALSQYEKLRLNDVTLNRSFSSYFSNTYVTLFDRHGNWYSTRYLEESLYQEYTHSDWYEKMISTPYQIRWMFNNQQFLYTDREPILSLAKSITELQSNQNIGMIVFSVTEKDIRKYLTGLEGDVYLVDKQGNIVSSPKSEMIGQSVAEESYMPGLWTQRRGQAMVEKEDRKFIVNFDTVDLNGWKIVQLVPYDAVFKEIYDLRKTQALIVLLIFVIFTMITLSISYGMSRPLKLLKKRMQVLEEKDFHSVLSVAGPKEISSLIETYNKMVTEIRQLLNRVKDEYQQKEDMRFRALQAQINPHFVLNTLNNIKWMAYIRNDKEVGDMLSSLGGVLEQSIGRGGTLIPLRQEIQYIENYIELMKMKFNDKLSVDYDISEELMDQEVIKIMLQPVIENSLMHGIEPMSGAGRILVRAKRQEDRFLLTVEDNGVGMSPEKLQDLRARLAAGSEELPERIGIKNVHDRIRLQYGDPYGIQVHSRIHEGTAVAFLLPAKKMQEGVNDDLKSDAGR</sequence>
<evidence type="ECO:0000256" key="2">
    <source>
        <dbReference type="ARBA" id="ARBA00022475"/>
    </source>
</evidence>
<name>A0A385TZH5_PAELA</name>
<evidence type="ECO:0000256" key="3">
    <source>
        <dbReference type="ARBA" id="ARBA00022553"/>
    </source>
</evidence>
<dbReference type="InterPro" id="IPR010559">
    <property type="entry name" value="Sig_transdc_His_kin_internal"/>
</dbReference>
<dbReference type="Gene3D" id="3.30.565.10">
    <property type="entry name" value="Histidine kinase-like ATPase, C-terminal domain"/>
    <property type="match status" value="1"/>
</dbReference>
<dbReference type="PROSITE" id="PS50885">
    <property type="entry name" value="HAMP"/>
    <property type="match status" value="1"/>
</dbReference>
<evidence type="ECO:0000259" key="11">
    <source>
        <dbReference type="PROSITE" id="PS50885"/>
    </source>
</evidence>
<dbReference type="PANTHER" id="PTHR34220:SF7">
    <property type="entry name" value="SENSOR HISTIDINE KINASE YPDA"/>
    <property type="match status" value="1"/>
</dbReference>